<feature type="domain" description="Response regulatory" evidence="3">
    <location>
        <begin position="16"/>
        <end position="133"/>
    </location>
</feature>
<dbReference type="PROSITE" id="PS50110">
    <property type="entry name" value="RESPONSE_REGULATORY"/>
    <property type="match status" value="1"/>
</dbReference>
<dbReference type="InterPro" id="IPR011006">
    <property type="entry name" value="CheY-like_superfamily"/>
</dbReference>
<dbReference type="Pfam" id="PF00072">
    <property type="entry name" value="Response_reg"/>
    <property type="match status" value="1"/>
</dbReference>
<dbReference type="AlphaFoldDB" id="A0A418VT22"/>
<dbReference type="SMART" id="SM00448">
    <property type="entry name" value="REC"/>
    <property type="match status" value="1"/>
</dbReference>
<evidence type="ECO:0000259" key="3">
    <source>
        <dbReference type="PROSITE" id="PS50110"/>
    </source>
</evidence>
<reference evidence="4 5" key="1">
    <citation type="submission" date="2018-09" db="EMBL/GenBank/DDBJ databases">
        <authorList>
            <person name="Zhu H."/>
        </authorList>
    </citation>
    <scope>NUCLEOTIDE SEQUENCE [LARGE SCALE GENOMIC DNA]</scope>
    <source>
        <strain evidence="4 5">K2W22B-5</strain>
    </source>
</reference>
<organism evidence="4 5">
    <name type="scientific">Azospirillum cavernae</name>
    <dbReference type="NCBI Taxonomy" id="2320860"/>
    <lineage>
        <taxon>Bacteria</taxon>
        <taxon>Pseudomonadati</taxon>
        <taxon>Pseudomonadota</taxon>
        <taxon>Alphaproteobacteria</taxon>
        <taxon>Rhodospirillales</taxon>
        <taxon>Azospirillaceae</taxon>
        <taxon>Azospirillum</taxon>
    </lineage>
</organism>
<sequence length="142" mass="15559">MEMTMYVLQPTRKPAHILLVDDDPDFRGMIHTALSRGGYTVHEAANGRAALELLQDRIIDLVLTDIIMPEADGYEIIQKLKSSPSSPPLIAVSGGSARLRMELPNMARLLGADAAFEKPVDINLLLDTIKQLLEARRAGRAA</sequence>
<proteinExistence type="predicted"/>
<dbReference type="SUPFAM" id="SSF52172">
    <property type="entry name" value="CheY-like"/>
    <property type="match status" value="1"/>
</dbReference>
<evidence type="ECO:0000313" key="5">
    <source>
        <dbReference type="Proteomes" id="UP000283458"/>
    </source>
</evidence>
<protein>
    <submittedName>
        <fullName evidence="4">Response regulator</fullName>
    </submittedName>
</protein>
<dbReference type="InterPro" id="IPR001789">
    <property type="entry name" value="Sig_transdc_resp-reg_receiver"/>
</dbReference>
<gene>
    <name evidence="4" type="ORF">D3877_23170</name>
</gene>
<dbReference type="EMBL" id="QYUL01000003">
    <property type="protein sequence ID" value="RJF79644.1"/>
    <property type="molecule type" value="Genomic_DNA"/>
</dbReference>
<evidence type="ECO:0000256" key="2">
    <source>
        <dbReference type="PROSITE-ProRule" id="PRU00169"/>
    </source>
</evidence>
<evidence type="ECO:0000313" key="4">
    <source>
        <dbReference type="EMBL" id="RJF79644.1"/>
    </source>
</evidence>
<feature type="modified residue" description="4-aspartylphosphate" evidence="2">
    <location>
        <position position="65"/>
    </location>
</feature>
<accession>A0A418VT22</accession>
<name>A0A418VT22_9PROT</name>
<dbReference type="Proteomes" id="UP000283458">
    <property type="component" value="Unassembled WGS sequence"/>
</dbReference>
<dbReference type="CDD" id="cd00156">
    <property type="entry name" value="REC"/>
    <property type="match status" value="1"/>
</dbReference>
<dbReference type="OrthoDB" id="7243049at2"/>
<dbReference type="PANTHER" id="PTHR44591:SF23">
    <property type="entry name" value="CHEY SUBFAMILY"/>
    <property type="match status" value="1"/>
</dbReference>
<dbReference type="Gene3D" id="3.40.50.2300">
    <property type="match status" value="1"/>
</dbReference>
<keyword evidence="5" id="KW-1185">Reference proteome</keyword>
<dbReference type="InterPro" id="IPR050595">
    <property type="entry name" value="Bact_response_regulator"/>
</dbReference>
<dbReference type="PANTHER" id="PTHR44591">
    <property type="entry name" value="STRESS RESPONSE REGULATOR PROTEIN 1"/>
    <property type="match status" value="1"/>
</dbReference>
<keyword evidence="1 2" id="KW-0597">Phosphoprotein</keyword>
<evidence type="ECO:0000256" key="1">
    <source>
        <dbReference type="ARBA" id="ARBA00022553"/>
    </source>
</evidence>
<dbReference type="GO" id="GO:0000160">
    <property type="term" value="P:phosphorelay signal transduction system"/>
    <property type="evidence" value="ECO:0007669"/>
    <property type="project" value="InterPro"/>
</dbReference>
<comment type="caution">
    <text evidence="4">The sequence shown here is derived from an EMBL/GenBank/DDBJ whole genome shotgun (WGS) entry which is preliminary data.</text>
</comment>